<dbReference type="InterPro" id="IPR021261">
    <property type="entry name" value="GPCAT"/>
</dbReference>
<keyword evidence="4" id="KW-0444">Lipid biosynthesis</keyword>
<reference evidence="16 17" key="1">
    <citation type="submission" date="2019-03" db="EMBL/GenBank/DDBJ databases">
        <authorList>
            <person name="Gaulin E."/>
            <person name="Dumas B."/>
        </authorList>
    </citation>
    <scope>NUCLEOTIDE SEQUENCE [LARGE SCALE GENOMIC DNA]</scope>
    <source>
        <strain evidence="16">CBS 568.67</strain>
    </source>
</reference>
<proteinExistence type="inferred from homology"/>
<feature type="transmembrane region" description="Helical" evidence="14">
    <location>
        <begin position="326"/>
        <end position="343"/>
    </location>
</feature>
<dbReference type="PANTHER" id="PTHR31201:SF1">
    <property type="entry name" value="GLYCEROPHOSPHOCHOLINE ACYLTRANSFERASE 1"/>
    <property type="match status" value="1"/>
</dbReference>
<evidence type="ECO:0000256" key="13">
    <source>
        <dbReference type="SAM" id="MobiDB-lite"/>
    </source>
</evidence>
<organism evidence="16 17">
    <name type="scientific">Aphanomyces stellatus</name>
    <dbReference type="NCBI Taxonomy" id="120398"/>
    <lineage>
        <taxon>Eukaryota</taxon>
        <taxon>Sar</taxon>
        <taxon>Stramenopiles</taxon>
        <taxon>Oomycota</taxon>
        <taxon>Saprolegniomycetes</taxon>
        <taxon>Saprolegniales</taxon>
        <taxon>Verrucalvaceae</taxon>
        <taxon>Aphanomyces</taxon>
    </lineage>
</organism>
<evidence type="ECO:0000256" key="2">
    <source>
        <dbReference type="ARBA" id="ARBA00006675"/>
    </source>
</evidence>
<evidence type="ECO:0000256" key="4">
    <source>
        <dbReference type="ARBA" id="ARBA00022516"/>
    </source>
</evidence>
<evidence type="ECO:0000256" key="11">
    <source>
        <dbReference type="ARBA" id="ARBA00023264"/>
    </source>
</evidence>
<keyword evidence="11" id="KW-1208">Phospholipid metabolism</keyword>
<feature type="transmembrane region" description="Helical" evidence="14">
    <location>
        <begin position="101"/>
        <end position="117"/>
    </location>
</feature>
<gene>
    <name evidence="16" type="primary">Aste57867_19254</name>
    <name evidence="15" type="ORF">As57867_019190</name>
    <name evidence="16" type="ORF">ASTE57867_19254</name>
</gene>
<evidence type="ECO:0000256" key="5">
    <source>
        <dbReference type="ARBA" id="ARBA00022679"/>
    </source>
</evidence>
<dbReference type="PANTHER" id="PTHR31201">
    <property type="entry name" value="OS01G0585100 PROTEIN"/>
    <property type="match status" value="1"/>
</dbReference>
<keyword evidence="7 14" id="KW-1133">Transmembrane helix</keyword>
<accession>A0A485LCA6</accession>
<keyword evidence="17" id="KW-1185">Reference proteome</keyword>
<evidence type="ECO:0000256" key="7">
    <source>
        <dbReference type="ARBA" id="ARBA00022989"/>
    </source>
</evidence>
<keyword evidence="6 14" id="KW-0812">Transmembrane</keyword>
<dbReference type="GO" id="GO:0016746">
    <property type="term" value="F:acyltransferase activity"/>
    <property type="evidence" value="ECO:0007669"/>
    <property type="project" value="UniProtKB-KW"/>
</dbReference>
<name>A0A485LCA6_9STRA</name>
<evidence type="ECO:0000256" key="3">
    <source>
        <dbReference type="ARBA" id="ARBA00019082"/>
    </source>
</evidence>
<dbReference type="AlphaFoldDB" id="A0A485LCA6"/>
<sequence>MAGGAHGQSGGTKKTAATPTPPPSSGDKDPTGLRTSSTTSSESSSSRTMSASSSGGAEFKPKKEKVKLGHVKHFLGKIIWGLEDQSIKDPYYVKFLDKTQFTLGVLGVMLTQYFIVARPTHFWIWYLFCTPVVIALRIIYFKRVGWQYFLLDFCYFVIFCSMLHVTTFYDSDRFFRVLFIYANGPLVWAVVLWRNSLVFHDVDRMSGVFIHLMPCLLYYAIRWYGCAPLFALPRFPSTDPPHDSLDVVDFTFATILYLFWQACYFVKTEMFDREKLDARPELLTSLRWLTTDKKNGFSLFVLSLCRAMRVMGPTEEYNSRTTKTKLIFLAAQLVYTLGTFAPTPFLFRSHFVHCAYIQFIFAAAVHNGASYYIEVFAKMYEKKLTVVDNTAASHGKGDYDLQ</sequence>
<feature type="transmembrane region" description="Helical" evidence="14">
    <location>
        <begin position="355"/>
        <end position="373"/>
    </location>
</feature>
<evidence type="ECO:0000256" key="8">
    <source>
        <dbReference type="ARBA" id="ARBA00023098"/>
    </source>
</evidence>
<evidence type="ECO:0000256" key="12">
    <source>
        <dbReference type="ARBA" id="ARBA00023315"/>
    </source>
</evidence>
<comment type="similarity">
    <text evidence="2">Belongs to the GPC1 family.</text>
</comment>
<dbReference type="Proteomes" id="UP000332933">
    <property type="component" value="Unassembled WGS sequence"/>
</dbReference>
<feature type="transmembrane region" description="Helical" evidence="14">
    <location>
        <begin position="245"/>
        <end position="266"/>
    </location>
</feature>
<evidence type="ECO:0000313" key="16">
    <source>
        <dbReference type="EMBL" id="VFT95974.1"/>
    </source>
</evidence>
<evidence type="ECO:0000313" key="17">
    <source>
        <dbReference type="Proteomes" id="UP000332933"/>
    </source>
</evidence>
<keyword evidence="12" id="KW-0012">Acyltransferase</keyword>
<evidence type="ECO:0000256" key="10">
    <source>
        <dbReference type="ARBA" id="ARBA00023209"/>
    </source>
</evidence>
<evidence type="ECO:0000256" key="1">
    <source>
        <dbReference type="ARBA" id="ARBA00004141"/>
    </source>
</evidence>
<dbReference type="EMBL" id="CAADRA010006502">
    <property type="protein sequence ID" value="VFT95974.1"/>
    <property type="molecule type" value="Genomic_DNA"/>
</dbReference>
<dbReference type="Pfam" id="PF10998">
    <property type="entry name" value="DUF2838"/>
    <property type="match status" value="1"/>
</dbReference>
<feature type="compositionally biased region" description="Low complexity" evidence="13">
    <location>
        <begin position="35"/>
        <end position="54"/>
    </location>
</feature>
<feature type="transmembrane region" description="Helical" evidence="14">
    <location>
        <begin position="148"/>
        <end position="168"/>
    </location>
</feature>
<keyword evidence="8" id="KW-0443">Lipid metabolism</keyword>
<feature type="transmembrane region" description="Helical" evidence="14">
    <location>
        <begin position="123"/>
        <end position="141"/>
    </location>
</feature>
<evidence type="ECO:0000256" key="9">
    <source>
        <dbReference type="ARBA" id="ARBA00023136"/>
    </source>
</evidence>
<dbReference type="EMBL" id="VJMH01006481">
    <property type="protein sequence ID" value="KAF0689275.1"/>
    <property type="molecule type" value="Genomic_DNA"/>
</dbReference>
<evidence type="ECO:0000313" key="15">
    <source>
        <dbReference type="EMBL" id="KAF0689275.1"/>
    </source>
</evidence>
<comment type="subcellular location">
    <subcellularLocation>
        <location evidence="1">Membrane</location>
        <topology evidence="1">Multi-pass membrane protein</topology>
    </subcellularLocation>
</comment>
<evidence type="ECO:0000256" key="14">
    <source>
        <dbReference type="SAM" id="Phobius"/>
    </source>
</evidence>
<keyword evidence="10" id="KW-0594">Phospholipid biosynthesis</keyword>
<feature type="region of interest" description="Disordered" evidence="13">
    <location>
        <begin position="1"/>
        <end position="58"/>
    </location>
</feature>
<feature type="compositionally biased region" description="Gly residues" evidence="13">
    <location>
        <begin position="1"/>
        <end position="10"/>
    </location>
</feature>
<keyword evidence="5" id="KW-0808">Transferase</keyword>
<protein>
    <recommendedName>
        <fullName evidence="3">Glycerophosphocholine acyltransferase 1</fullName>
    </recommendedName>
</protein>
<evidence type="ECO:0000256" key="6">
    <source>
        <dbReference type="ARBA" id="ARBA00022692"/>
    </source>
</evidence>
<feature type="transmembrane region" description="Helical" evidence="14">
    <location>
        <begin position="174"/>
        <end position="193"/>
    </location>
</feature>
<keyword evidence="9 14" id="KW-0472">Membrane</keyword>
<reference evidence="15" key="2">
    <citation type="submission" date="2019-06" db="EMBL/GenBank/DDBJ databases">
        <title>Genomics analysis of Aphanomyces spp. identifies a new class of oomycete effector associated with host adaptation.</title>
        <authorList>
            <person name="Gaulin E."/>
        </authorList>
    </citation>
    <scope>NUCLEOTIDE SEQUENCE</scope>
    <source>
        <strain evidence="15">CBS 578.67</strain>
    </source>
</reference>
<feature type="transmembrane region" description="Helical" evidence="14">
    <location>
        <begin position="205"/>
        <end position="225"/>
    </location>
</feature>
<dbReference type="OrthoDB" id="406287at2759"/>
<dbReference type="GO" id="GO:0006656">
    <property type="term" value="P:phosphatidylcholine biosynthetic process"/>
    <property type="evidence" value="ECO:0007669"/>
    <property type="project" value="TreeGrafter"/>
</dbReference>
<dbReference type="GO" id="GO:0016020">
    <property type="term" value="C:membrane"/>
    <property type="evidence" value="ECO:0007669"/>
    <property type="project" value="UniProtKB-SubCell"/>
</dbReference>